<dbReference type="Gene3D" id="3.40.50.150">
    <property type="entry name" value="Vaccinia Virus protein VP39"/>
    <property type="match status" value="1"/>
</dbReference>
<dbReference type="InterPro" id="IPR004398">
    <property type="entry name" value="RNA_MeTrfase_RsmD"/>
</dbReference>
<dbReference type="PROSITE" id="PS00092">
    <property type="entry name" value="N6_MTASE"/>
    <property type="match status" value="1"/>
</dbReference>
<dbReference type="InterPro" id="IPR002052">
    <property type="entry name" value="DNA_methylase_N6_adenine_CS"/>
</dbReference>
<name>A0A6J6JF27_9ZZZZ</name>
<dbReference type="SUPFAM" id="SSF53335">
    <property type="entry name" value="S-adenosyl-L-methionine-dependent methyltransferases"/>
    <property type="match status" value="1"/>
</dbReference>
<evidence type="ECO:0000256" key="2">
    <source>
        <dbReference type="ARBA" id="ARBA00022679"/>
    </source>
</evidence>
<protein>
    <submittedName>
        <fullName evidence="3">Unannotated protein</fullName>
    </submittedName>
</protein>
<dbReference type="GO" id="GO:0031167">
    <property type="term" value="P:rRNA methylation"/>
    <property type="evidence" value="ECO:0007669"/>
    <property type="project" value="InterPro"/>
</dbReference>
<dbReference type="Pfam" id="PF03602">
    <property type="entry name" value="Cons_hypoth95"/>
    <property type="match status" value="1"/>
</dbReference>
<evidence type="ECO:0000256" key="1">
    <source>
        <dbReference type="ARBA" id="ARBA00022603"/>
    </source>
</evidence>
<dbReference type="GO" id="GO:0003676">
    <property type="term" value="F:nucleic acid binding"/>
    <property type="evidence" value="ECO:0007669"/>
    <property type="project" value="InterPro"/>
</dbReference>
<dbReference type="InterPro" id="IPR029063">
    <property type="entry name" value="SAM-dependent_MTases_sf"/>
</dbReference>
<evidence type="ECO:0000313" key="3">
    <source>
        <dbReference type="EMBL" id="CAB4635721.1"/>
    </source>
</evidence>
<sequence>MTRIIGGLVGSRKLVSPAKSTRPTSDRIRESIFSSLDSKNAVAGTAVLDLYAGTGALGLEALSRGASSTILVESNKQAAAVCIKNARLIQDGLAEEDHEVSAKVQIQAVQKFLDANSLVFDLVFIDPPYEISNQEVEKNLQSLLGSLSKDALVLVERSARAEAIATEGYELLETKNFGDTAIYWLKPS</sequence>
<dbReference type="NCBIfam" id="TIGR00095">
    <property type="entry name" value="16S rRNA (guanine(966)-N(2))-methyltransferase RsmD"/>
    <property type="match status" value="1"/>
</dbReference>
<gene>
    <name evidence="3" type="ORF">UFOPK2106_00532</name>
</gene>
<reference evidence="3" key="1">
    <citation type="submission" date="2020-05" db="EMBL/GenBank/DDBJ databases">
        <authorList>
            <person name="Chiriac C."/>
            <person name="Salcher M."/>
            <person name="Ghai R."/>
            <person name="Kavagutti S V."/>
        </authorList>
    </citation>
    <scope>NUCLEOTIDE SEQUENCE</scope>
</reference>
<accession>A0A6J6JF27</accession>
<organism evidence="3">
    <name type="scientific">freshwater metagenome</name>
    <dbReference type="NCBI Taxonomy" id="449393"/>
    <lineage>
        <taxon>unclassified sequences</taxon>
        <taxon>metagenomes</taxon>
        <taxon>ecological metagenomes</taxon>
    </lineage>
</organism>
<dbReference type="GO" id="GO:0008168">
    <property type="term" value="F:methyltransferase activity"/>
    <property type="evidence" value="ECO:0007669"/>
    <property type="project" value="UniProtKB-KW"/>
</dbReference>
<dbReference type="AlphaFoldDB" id="A0A6J6JF27"/>
<keyword evidence="1" id="KW-0489">Methyltransferase</keyword>
<dbReference type="PANTHER" id="PTHR43542">
    <property type="entry name" value="METHYLTRANSFERASE"/>
    <property type="match status" value="1"/>
</dbReference>
<dbReference type="EMBL" id="CAEZVS010000060">
    <property type="protein sequence ID" value="CAB4635721.1"/>
    <property type="molecule type" value="Genomic_DNA"/>
</dbReference>
<dbReference type="CDD" id="cd02440">
    <property type="entry name" value="AdoMet_MTases"/>
    <property type="match status" value="1"/>
</dbReference>
<keyword evidence="2" id="KW-0808">Transferase</keyword>
<dbReference type="PIRSF" id="PIRSF004553">
    <property type="entry name" value="CHP00095"/>
    <property type="match status" value="1"/>
</dbReference>
<dbReference type="PANTHER" id="PTHR43542:SF1">
    <property type="entry name" value="METHYLTRANSFERASE"/>
    <property type="match status" value="1"/>
</dbReference>
<proteinExistence type="predicted"/>